<organism evidence="2 3">
    <name type="scientific">Deinococcus aetherius</name>
    <dbReference type="NCBI Taxonomy" id="200252"/>
    <lineage>
        <taxon>Bacteria</taxon>
        <taxon>Thermotogati</taxon>
        <taxon>Deinococcota</taxon>
        <taxon>Deinococci</taxon>
        <taxon>Deinococcales</taxon>
        <taxon>Deinococcaceae</taxon>
        <taxon>Deinococcus</taxon>
    </lineage>
</organism>
<evidence type="ECO:0000256" key="1">
    <source>
        <dbReference type="SAM" id="SignalP"/>
    </source>
</evidence>
<proteinExistence type="predicted"/>
<sequence length="241" mass="24210">MRRLLLSALCLLPLTACAPTTATRAPAFDAAFGVEGVAWVDGGRACVARAPSYRAVCPALPPAVAVAWNGGDAWAAVPAAGVVVTLDRAARSVAAGRVVALSSTRAYREDGSAVTYAGAAATGVAGAPSAAVTGGDGQDYVLLAGTLRRVEDGVILDRAPQPFLRVTPTGVTTANTPGVVTPQGTYRLTGTALERVDASGRVLASVPHGPGRVGFVSADVVTVAPGGAVRVFDVDLRPLTP</sequence>
<dbReference type="Proteomes" id="UP001064971">
    <property type="component" value="Chromosome"/>
</dbReference>
<dbReference type="EMBL" id="AP026560">
    <property type="protein sequence ID" value="BDP42489.1"/>
    <property type="molecule type" value="Genomic_DNA"/>
</dbReference>
<dbReference type="RefSeq" id="WP_264775183.1">
    <property type="nucleotide sequence ID" value="NZ_AP026560.1"/>
</dbReference>
<feature type="signal peptide" evidence="1">
    <location>
        <begin position="1"/>
        <end position="18"/>
    </location>
</feature>
<evidence type="ECO:0008006" key="4">
    <source>
        <dbReference type="Google" id="ProtNLM"/>
    </source>
</evidence>
<evidence type="ECO:0000313" key="2">
    <source>
        <dbReference type="EMBL" id="BDP42489.1"/>
    </source>
</evidence>
<name>A0ABM8AFD0_9DEIO</name>
<gene>
    <name evidence="2" type="ORF">DAETH_24580</name>
</gene>
<feature type="chain" id="PRO_5046609067" description="Lipoprotein" evidence="1">
    <location>
        <begin position="19"/>
        <end position="241"/>
    </location>
</feature>
<keyword evidence="1" id="KW-0732">Signal</keyword>
<protein>
    <recommendedName>
        <fullName evidence="4">Lipoprotein</fullName>
    </recommendedName>
</protein>
<accession>A0ABM8AFD0</accession>
<reference evidence="2" key="1">
    <citation type="submission" date="2022-07" db="EMBL/GenBank/DDBJ databases">
        <title>Complete Genome Sequence of the Radioresistant Bacterium Deinococcus aetherius ST0316, Isolated from the Air Dust collected in Lower Stratosphere above Japan.</title>
        <authorList>
            <person name="Satoh K."/>
            <person name="Hagiwara K."/>
            <person name="Katsumata K."/>
            <person name="Kubo A."/>
            <person name="Yokobori S."/>
            <person name="Yamagishi A."/>
            <person name="Oono Y."/>
            <person name="Narumi I."/>
        </authorList>
    </citation>
    <scope>NUCLEOTIDE SEQUENCE</scope>
    <source>
        <strain evidence="2">ST0316</strain>
    </source>
</reference>
<keyword evidence="3" id="KW-1185">Reference proteome</keyword>
<evidence type="ECO:0000313" key="3">
    <source>
        <dbReference type="Proteomes" id="UP001064971"/>
    </source>
</evidence>